<dbReference type="Proteomes" id="UP000279236">
    <property type="component" value="Unassembled WGS sequence"/>
</dbReference>
<evidence type="ECO:0000256" key="6">
    <source>
        <dbReference type="ARBA" id="ARBA00023136"/>
    </source>
</evidence>
<dbReference type="EMBL" id="RSCE01000001">
    <property type="protein sequence ID" value="RSH87583.1"/>
    <property type="molecule type" value="Genomic_DNA"/>
</dbReference>
<dbReference type="GO" id="GO:0006896">
    <property type="term" value="P:Golgi to vacuole transport"/>
    <property type="evidence" value="ECO:0007669"/>
    <property type="project" value="TreeGrafter"/>
</dbReference>
<organism evidence="10 11">
    <name type="scientific">Apiotrichum porosum</name>
    <dbReference type="NCBI Taxonomy" id="105984"/>
    <lineage>
        <taxon>Eukaryota</taxon>
        <taxon>Fungi</taxon>
        <taxon>Dikarya</taxon>
        <taxon>Basidiomycota</taxon>
        <taxon>Agaricomycotina</taxon>
        <taxon>Tremellomycetes</taxon>
        <taxon>Trichosporonales</taxon>
        <taxon>Trichosporonaceae</taxon>
        <taxon>Apiotrichum</taxon>
    </lineage>
</organism>
<protein>
    <recommendedName>
        <fullName evidence="7">AP-3 complex subunit delta</fullName>
    </recommendedName>
</protein>
<dbReference type="GO" id="GO:0030123">
    <property type="term" value="C:AP-3 adaptor complex"/>
    <property type="evidence" value="ECO:0007669"/>
    <property type="project" value="InterPro"/>
</dbReference>
<feature type="region of interest" description="Disordered" evidence="8">
    <location>
        <begin position="705"/>
        <end position="777"/>
    </location>
</feature>
<comment type="function">
    <text evidence="7">Part of the AP-3 complex, an adaptor-related complex which is not clathrin-associated. The complex is associated with the Golgi region as well as more peripheral structures. It facilitates the budding of vesicles from the Golgi membrane.</text>
</comment>
<feature type="compositionally biased region" description="Low complexity" evidence="8">
    <location>
        <begin position="812"/>
        <end position="821"/>
    </location>
</feature>
<dbReference type="PANTHER" id="PTHR22781:SF12">
    <property type="entry name" value="AP-3 COMPLEX SUBUNIT DELTA-1"/>
    <property type="match status" value="1"/>
</dbReference>
<evidence type="ECO:0000256" key="2">
    <source>
        <dbReference type="ARBA" id="ARBA00006613"/>
    </source>
</evidence>
<sequence length="946" mass="102975">MFERTLQDLIRGLRAHKASSRAQEDAFLNEAMGEIRDELKGKDMALKAEAVLKMCYLMMLYPIAPPAGFAFHVVETMSSARFHIKQLGYLAAPMAFSGDTEEVVLTVNGIKKDLLSPHLPIPPLALSALPHLLSLTPSLAHTFHGDLLLLLTHSSARVRKRAVLCLLPAWEAYPDGLREGFPRLRERLLDDDQSVVGATVGVVMELARRQGGKNYLPLAPELFAILTGSSNNWMLIKVVKLFAILTPLEPRLVRKLLPPLTSLISSTSAISLLYECVRTCIVGGMLDPDRPEGEALARVCVEKLGGYLRDEGGDQNLRYIALLAMVKITPTHPHMVAEYQDEILQSLDDADLSIRMRALELITAMVDRDNLQHIVDQLLAHLAPPEDESPPLPSAMSSLAAVAGQQSVGKASDVTVTAQSISSSPSYRLLLSQRLLDIVGHDTYVNVTDFEWVVSVLIDVAYVSNVDVGSQIRDMLLDIVGRVKSVRPYAVRVLEKVLGDDNLRERARDKTGEDGLLEAAVWICGEYASDIGSPLSAISNVLSHSLPLAGGNVISLSVQSVAKMFGFYAASISSRWSADLHTECKNLVASIRSGLEPFLAFPLIEVQERAFEITQLLAFVNADLTNHVPPKVSKPIESIPGVEGGFEESNDDDSAEPPYPKSLFLFQPLFTSHELNSVAYMAQSAVRIPEGLNLDHDIVPNAGFSADIDLDDSESEEERGEVHLGEGGGAGMDELRRVLREQDRERKGKKSKGKGKKVEGELTAEEKAEKAKRKAARRDKLKNDPYYLFDKNEVDDDVDNIPIVRLDDAEMAAAEAPAPTKIKSKKKKAAPPPEFDRAGEMPEGATPLPKQEARPLSGLAAIDLTAPAAVSREGSGRFEEYTFGDDGLPPREVEVQTASATPPADNEAGTPVIPSPSSADVPANEEAVKVVKVKRKKGSKKKSAVA</sequence>
<feature type="compositionally biased region" description="Basic and acidic residues" evidence="8">
    <location>
        <begin position="756"/>
        <end position="769"/>
    </location>
</feature>
<feature type="domain" description="Clathrin/coatomer adaptor adaptin-like N-terminal" evidence="9">
    <location>
        <begin position="31"/>
        <end position="617"/>
    </location>
</feature>
<feature type="region of interest" description="Disordered" evidence="8">
    <location>
        <begin position="812"/>
        <end position="852"/>
    </location>
</feature>
<comment type="similarity">
    <text evidence="2 7">Belongs to the adaptor complexes large subunit family.</text>
</comment>
<dbReference type="InterPro" id="IPR011989">
    <property type="entry name" value="ARM-like"/>
</dbReference>
<dbReference type="Gene3D" id="1.25.10.10">
    <property type="entry name" value="Leucine-rich Repeat Variant"/>
    <property type="match status" value="1"/>
</dbReference>
<dbReference type="SUPFAM" id="SSF48371">
    <property type="entry name" value="ARM repeat"/>
    <property type="match status" value="1"/>
</dbReference>
<dbReference type="Pfam" id="PF01602">
    <property type="entry name" value="Adaptin_N"/>
    <property type="match status" value="1"/>
</dbReference>
<dbReference type="AlphaFoldDB" id="A0A427Y919"/>
<dbReference type="InterPro" id="IPR017105">
    <property type="entry name" value="AP3_complex_dsu"/>
</dbReference>
<dbReference type="GO" id="GO:0010008">
    <property type="term" value="C:endosome membrane"/>
    <property type="evidence" value="ECO:0007669"/>
    <property type="project" value="TreeGrafter"/>
</dbReference>
<dbReference type="InterPro" id="IPR002553">
    <property type="entry name" value="Clathrin/coatomer_adapt-like_N"/>
</dbReference>
<evidence type="ECO:0000256" key="3">
    <source>
        <dbReference type="ARBA" id="ARBA00022448"/>
    </source>
</evidence>
<dbReference type="GO" id="GO:0006623">
    <property type="term" value="P:protein targeting to vacuole"/>
    <property type="evidence" value="ECO:0007669"/>
    <property type="project" value="TreeGrafter"/>
</dbReference>
<evidence type="ECO:0000256" key="7">
    <source>
        <dbReference type="PIRNR" id="PIRNR037092"/>
    </source>
</evidence>
<keyword evidence="6" id="KW-0472">Membrane</keyword>
<feature type="compositionally biased region" description="Acidic residues" evidence="8">
    <location>
        <begin position="708"/>
        <end position="719"/>
    </location>
</feature>
<dbReference type="GeneID" id="39584637"/>
<evidence type="ECO:0000313" key="11">
    <source>
        <dbReference type="Proteomes" id="UP000279236"/>
    </source>
</evidence>
<dbReference type="PANTHER" id="PTHR22781">
    <property type="entry name" value="DELTA ADAPTIN-RELATED"/>
    <property type="match status" value="1"/>
</dbReference>
<evidence type="ECO:0000259" key="9">
    <source>
        <dbReference type="Pfam" id="PF01602"/>
    </source>
</evidence>
<evidence type="ECO:0000256" key="4">
    <source>
        <dbReference type="ARBA" id="ARBA00022737"/>
    </source>
</evidence>
<evidence type="ECO:0000256" key="8">
    <source>
        <dbReference type="SAM" id="MobiDB-lite"/>
    </source>
</evidence>
<dbReference type="STRING" id="105984.A0A427Y919"/>
<evidence type="ECO:0000256" key="5">
    <source>
        <dbReference type="ARBA" id="ARBA00022927"/>
    </source>
</evidence>
<feature type="region of interest" description="Disordered" evidence="8">
    <location>
        <begin position="870"/>
        <end position="926"/>
    </location>
</feature>
<accession>A0A427Y919</accession>
<keyword evidence="3 7" id="KW-0813">Transport</keyword>
<evidence type="ECO:0000313" key="10">
    <source>
        <dbReference type="EMBL" id="RSH87583.1"/>
    </source>
</evidence>
<dbReference type="PIRSF" id="PIRSF037092">
    <property type="entry name" value="AP3_complex_delta"/>
    <property type="match status" value="1"/>
</dbReference>
<gene>
    <name evidence="10" type="primary">APL5</name>
    <name evidence="10" type="ORF">EHS24_000094</name>
</gene>
<keyword evidence="11" id="KW-1185">Reference proteome</keyword>
<keyword evidence="5 7" id="KW-0653">Protein transport</keyword>
<reference evidence="10 11" key="1">
    <citation type="submission" date="2018-11" db="EMBL/GenBank/DDBJ databases">
        <title>Genome sequence of Apiotrichum porosum DSM 27194.</title>
        <authorList>
            <person name="Aliyu H."/>
            <person name="Gorte O."/>
            <person name="Ochsenreither K."/>
        </authorList>
    </citation>
    <scope>NUCLEOTIDE SEQUENCE [LARGE SCALE GENOMIC DNA]</scope>
    <source>
        <strain evidence="10 11">DSM 27194</strain>
    </source>
</reference>
<proteinExistence type="inferred from homology"/>
<keyword evidence="4" id="KW-0677">Repeat</keyword>
<feature type="compositionally biased region" description="Basic and acidic residues" evidence="8">
    <location>
        <begin position="733"/>
        <end position="746"/>
    </location>
</feature>
<comment type="subcellular location">
    <subcellularLocation>
        <location evidence="1">Endomembrane system</location>
    </subcellularLocation>
    <subcellularLocation>
        <location evidence="7">Golgi apparatus</location>
    </subcellularLocation>
</comment>
<dbReference type="GO" id="GO:0005794">
    <property type="term" value="C:Golgi apparatus"/>
    <property type="evidence" value="ECO:0007669"/>
    <property type="project" value="UniProtKB-SubCell"/>
</dbReference>
<evidence type="ECO:0000256" key="1">
    <source>
        <dbReference type="ARBA" id="ARBA00004308"/>
    </source>
</evidence>
<comment type="subunit">
    <text evidence="7">Adaptor protein complex 3 (AP-3) is a heterotetramer.</text>
</comment>
<dbReference type="RefSeq" id="XP_028479791.1">
    <property type="nucleotide sequence ID" value="XM_028615934.1"/>
</dbReference>
<dbReference type="InterPro" id="IPR016024">
    <property type="entry name" value="ARM-type_fold"/>
</dbReference>
<name>A0A427Y919_9TREE</name>
<comment type="caution">
    <text evidence="10">The sequence shown here is derived from an EMBL/GenBank/DDBJ whole genome shotgun (WGS) entry which is preliminary data.</text>
</comment>
<keyword evidence="7" id="KW-0333">Golgi apparatus</keyword>
<dbReference type="OrthoDB" id="10264595at2759"/>